<dbReference type="GO" id="GO:0006529">
    <property type="term" value="P:asparagine biosynthetic process"/>
    <property type="evidence" value="ECO:0007669"/>
    <property type="project" value="UniProtKB-KW"/>
</dbReference>
<dbReference type="Proteomes" id="UP001146351">
    <property type="component" value="Unassembled WGS sequence"/>
</dbReference>
<dbReference type="FunFam" id="3.60.20.10:FF:000155">
    <property type="entry name" value="Asparagine synthetase (Eurofung)"/>
    <property type="match status" value="1"/>
</dbReference>
<dbReference type="PANTHER" id="PTHR43284">
    <property type="entry name" value="ASPARAGINE SYNTHETASE (GLUTAMINE-HYDROLYZING)"/>
    <property type="match status" value="1"/>
</dbReference>
<dbReference type="SUPFAM" id="SSF56235">
    <property type="entry name" value="N-terminal nucleophile aminohydrolases (Ntn hydrolases)"/>
    <property type="match status" value="1"/>
</dbReference>
<dbReference type="Pfam" id="PF00733">
    <property type="entry name" value="Asn_synthase"/>
    <property type="match status" value="1"/>
</dbReference>
<evidence type="ECO:0000256" key="8">
    <source>
        <dbReference type="PIRSR" id="PIRSR001589-3"/>
    </source>
</evidence>
<keyword evidence="11" id="KW-1185">Reference proteome</keyword>
<evidence type="ECO:0000256" key="3">
    <source>
        <dbReference type="ARBA" id="ARBA00022840"/>
    </source>
</evidence>
<protein>
    <recommendedName>
        <fullName evidence="9">Glutamine amidotransferase type-2 domain-containing protein</fullName>
    </recommendedName>
</protein>
<evidence type="ECO:0000256" key="1">
    <source>
        <dbReference type="ARBA" id="ARBA00005752"/>
    </source>
</evidence>
<reference evidence="10" key="2">
    <citation type="journal article" date="2023" name="IMA Fungus">
        <title>Comparative genomic study of the Penicillium genus elucidates a diverse pangenome and 15 lateral gene transfer events.</title>
        <authorList>
            <person name="Petersen C."/>
            <person name="Sorensen T."/>
            <person name="Nielsen M.R."/>
            <person name="Sondergaard T.E."/>
            <person name="Sorensen J.L."/>
            <person name="Fitzpatrick D.A."/>
            <person name="Frisvad J.C."/>
            <person name="Nielsen K.L."/>
        </authorList>
    </citation>
    <scope>NUCLEOTIDE SEQUENCE</scope>
    <source>
        <strain evidence="10">IBT 21917</strain>
    </source>
</reference>
<dbReference type="AlphaFoldDB" id="A0A9W9LX64"/>
<dbReference type="PROSITE" id="PS51278">
    <property type="entry name" value="GATASE_TYPE_2"/>
    <property type="match status" value="1"/>
</dbReference>
<dbReference type="GO" id="GO:0005524">
    <property type="term" value="F:ATP binding"/>
    <property type="evidence" value="ECO:0007669"/>
    <property type="project" value="UniProtKB-KW"/>
</dbReference>
<evidence type="ECO:0000256" key="2">
    <source>
        <dbReference type="ARBA" id="ARBA00022741"/>
    </source>
</evidence>
<dbReference type="GO" id="GO:0005829">
    <property type="term" value="C:cytosol"/>
    <property type="evidence" value="ECO:0007669"/>
    <property type="project" value="TreeGrafter"/>
</dbReference>
<comment type="similarity">
    <text evidence="1">Belongs to the asparagine synthetase family.</text>
</comment>
<dbReference type="GO" id="GO:0004066">
    <property type="term" value="F:asparagine synthase (glutamine-hydrolyzing) activity"/>
    <property type="evidence" value="ECO:0007669"/>
    <property type="project" value="InterPro"/>
</dbReference>
<dbReference type="InterPro" id="IPR014729">
    <property type="entry name" value="Rossmann-like_a/b/a_fold"/>
</dbReference>
<reference evidence="10" key="1">
    <citation type="submission" date="2022-11" db="EMBL/GenBank/DDBJ databases">
        <authorList>
            <person name="Petersen C."/>
        </authorList>
    </citation>
    <scope>NUCLEOTIDE SEQUENCE</scope>
    <source>
        <strain evidence="10">IBT 21917</strain>
    </source>
</reference>
<dbReference type="InterPro" id="IPR029055">
    <property type="entry name" value="Ntn_hydrolases_N"/>
</dbReference>
<dbReference type="EMBL" id="JAPQKO010000002">
    <property type="protein sequence ID" value="KAJ5180007.1"/>
    <property type="molecule type" value="Genomic_DNA"/>
</dbReference>
<sequence>MCGITCTLHFHHQPKDVGPKLESEIDESLDLVRHRGPDARGKWVSPDCRVGLGHVRLSIIDPSPQGDQPFHDYKDGIHAVVNGELYNHEQYRKELAQEFEFKGNSDCEVVIALYKHYGITFLSRLRGEFALVLWDEKRQLFFAGRDRFGIKSLYYTVVNNRLLVATEMKSFLPYGWKPEWCIPTLRSHEYDFGWKTIFKGVYNVRPGHYLRSQGFGPVEQSVYWDCEYPDKRVLETRSEAEMIEGLRERLLEAVRIRLRADVPVGVYLSGGVDSSSIAGMMSHLIKEEGSRLGSGGDGEATRLHCFSVEFDKTSGFDESDAARRTAEKLGAQFHPVRVDERALASAFEDTVWASESTLPDLCGGGKLILAEAAHKEGIKVVLTGEGADEHLAGYPTYQPDAIREEDPSWPTSSVTDADRMNKLETLLQGWTYPSPQGITEAIKHMLNHTYNASDVSDMCVLPFAAWTDVHDKLHPIVALAESLDGRTRHLIDTKWHPLHTAEYLSIKTLLPTYILRHAGDNVDMMHQVESRPPFLDHHVTEYANGIPPSLKVPFNPVEKTFREKYILREAMRPFITDEVYSSRKKSYLAPSKYDVNGPVHQLFTRLVTKENVENIGFLDWDKTKSNLEKAFGDGKDEMAYRVTLSVAQYVVLSQRFGVGQAQDTSKGKANGFCHECLDEVK</sequence>
<gene>
    <name evidence="10" type="ORF">N7492_003217</name>
</gene>
<feature type="site" description="Important for beta-aspartyl-AMP intermediate formation" evidence="8">
    <location>
        <position position="385"/>
    </location>
</feature>
<keyword evidence="3 5" id="KW-0067">ATP-binding</keyword>
<dbReference type="PANTHER" id="PTHR43284:SF1">
    <property type="entry name" value="ASPARAGINE SYNTHETASE"/>
    <property type="match status" value="1"/>
</dbReference>
<evidence type="ECO:0000259" key="9">
    <source>
        <dbReference type="PROSITE" id="PS51278"/>
    </source>
</evidence>
<organism evidence="10 11">
    <name type="scientific">Penicillium capsulatum</name>
    <dbReference type="NCBI Taxonomy" id="69766"/>
    <lineage>
        <taxon>Eukaryota</taxon>
        <taxon>Fungi</taxon>
        <taxon>Dikarya</taxon>
        <taxon>Ascomycota</taxon>
        <taxon>Pezizomycotina</taxon>
        <taxon>Eurotiomycetes</taxon>
        <taxon>Eurotiomycetidae</taxon>
        <taxon>Eurotiales</taxon>
        <taxon>Aspergillaceae</taxon>
        <taxon>Penicillium</taxon>
    </lineage>
</organism>
<feature type="binding site" evidence="7">
    <location>
        <position position="308"/>
    </location>
    <ligand>
        <name>ATP</name>
        <dbReference type="ChEBI" id="CHEBI:30616"/>
    </ligand>
</feature>
<dbReference type="Gene3D" id="3.60.20.10">
    <property type="entry name" value="Glutamine Phosphoribosylpyrophosphate, subunit 1, domain 1"/>
    <property type="match status" value="1"/>
</dbReference>
<dbReference type="SUPFAM" id="SSF52402">
    <property type="entry name" value="Adenine nucleotide alpha hydrolases-like"/>
    <property type="match status" value="1"/>
</dbReference>
<keyword evidence="4 6" id="KW-0315">Glutamine amidotransferase</keyword>
<name>A0A9W9LX64_9EURO</name>
<proteinExistence type="inferred from homology"/>
<evidence type="ECO:0000256" key="4">
    <source>
        <dbReference type="ARBA" id="ARBA00022962"/>
    </source>
</evidence>
<accession>A0A9W9LX64</accession>
<dbReference type="CDD" id="cd01991">
    <property type="entry name" value="Asn_synthase_B_C"/>
    <property type="match status" value="1"/>
</dbReference>
<evidence type="ECO:0000313" key="11">
    <source>
        <dbReference type="Proteomes" id="UP001146351"/>
    </source>
</evidence>
<dbReference type="OrthoDB" id="409189at2759"/>
<feature type="binding site" evidence="7">
    <location>
        <position position="106"/>
    </location>
    <ligand>
        <name>L-glutamine</name>
        <dbReference type="ChEBI" id="CHEBI:58359"/>
    </ligand>
</feature>
<dbReference type="InterPro" id="IPR017932">
    <property type="entry name" value="GATase_2_dom"/>
</dbReference>
<evidence type="ECO:0000256" key="7">
    <source>
        <dbReference type="PIRSR" id="PIRSR001589-2"/>
    </source>
</evidence>
<feature type="active site" description="For GATase activity" evidence="6">
    <location>
        <position position="2"/>
    </location>
</feature>
<evidence type="ECO:0000256" key="6">
    <source>
        <dbReference type="PIRSR" id="PIRSR001589-1"/>
    </source>
</evidence>
<dbReference type="NCBIfam" id="TIGR01536">
    <property type="entry name" value="asn_synth_AEB"/>
    <property type="match status" value="1"/>
</dbReference>
<dbReference type="Gene3D" id="3.40.50.620">
    <property type="entry name" value="HUPs"/>
    <property type="match status" value="1"/>
</dbReference>
<feature type="domain" description="Glutamine amidotransferase type-2" evidence="9">
    <location>
        <begin position="2"/>
        <end position="215"/>
    </location>
</feature>
<dbReference type="Pfam" id="PF13537">
    <property type="entry name" value="GATase_7"/>
    <property type="match status" value="1"/>
</dbReference>
<dbReference type="CDD" id="cd00712">
    <property type="entry name" value="AsnB"/>
    <property type="match status" value="1"/>
</dbReference>
<dbReference type="InterPro" id="IPR033738">
    <property type="entry name" value="AsnB_N"/>
</dbReference>
<keyword evidence="6" id="KW-0061">Asparagine biosynthesis</keyword>
<dbReference type="InterPro" id="IPR001962">
    <property type="entry name" value="Asn_synthase"/>
</dbReference>
<evidence type="ECO:0000313" key="10">
    <source>
        <dbReference type="EMBL" id="KAJ5180007.1"/>
    </source>
</evidence>
<keyword evidence="2 5" id="KW-0547">Nucleotide-binding</keyword>
<dbReference type="InterPro" id="IPR006426">
    <property type="entry name" value="Asn_synth_AEB"/>
</dbReference>
<comment type="caution">
    <text evidence="10">The sequence shown here is derived from an EMBL/GenBank/DDBJ whole genome shotgun (WGS) entry which is preliminary data.</text>
</comment>
<keyword evidence="6" id="KW-0028">Amino-acid biosynthesis</keyword>
<evidence type="ECO:0000256" key="5">
    <source>
        <dbReference type="PIRNR" id="PIRNR001589"/>
    </source>
</evidence>
<dbReference type="InterPro" id="IPR051786">
    <property type="entry name" value="ASN_synthetase/amidase"/>
</dbReference>
<dbReference type="PIRSF" id="PIRSF001589">
    <property type="entry name" value="Asn_synthetase_glu-h"/>
    <property type="match status" value="1"/>
</dbReference>